<name>A0A1F6VQG5_9BACT</name>
<gene>
    <name evidence="1" type="ORF">A3B84_00285</name>
</gene>
<dbReference type="AlphaFoldDB" id="A0A1F6VQG5"/>
<sequence>MKYIFIPKIFPEGISLAEKLDLMKSFEASSDQEALKKVGHSLPGNLYKDILVEMPQENGLHEK</sequence>
<dbReference type="EMBL" id="MFTY01000004">
    <property type="protein sequence ID" value="OGI71675.1"/>
    <property type="molecule type" value="Genomic_DNA"/>
</dbReference>
<accession>A0A1F6VQG5</accession>
<proteinExistence type="predicted"/>
<evidence type="ECO:0000313" key="1">
    <source>
        <dbReference type="EMBL" id="OGI71675.1"/>
    </source>
</evidence>
<organism evidence="1 2">
    <name type="scientific">Candidatus Nomurabacteria bacterium RIFCSPHIGHO2_02_FULL_35_13</name>
    <dbReference type="NCBI Taxonomy" id="1801748"/>
    <lineage>
        <taxon>Bacteria</taxon>
        <taxon>Candidatus Nomuraibacteriota</taxon>
    </lineage>
</organism>
<dbReference type="Proteomes" id="UP000177112">
    <property type="component" value="Unassembled WGS sequence"/>
</dbReference>
<evidence type="ECO:0000313" key="2">
    <source>
        <dbReference type="Proteomes" id="UP000177112"/>
    </source>
</evidence>
<protein>
    <submittedName>
        <fullName evidence="1">Uncharacterized protein</fullName>
    </submittedName>
</protein>
<reference evidence="1 2" key="1">
    <citation type="journal article" date="2016" name="Nat. Commun.">
        <title>Thousands of microbial genomes shed light on interconnected biogeochemical processes in an aquifer system.</title>
        <authorList>
            <person name="Anantharaman K."/>
            <person name="Brown C.T."/>
            <person name="Hug L.A."/>
            <person name="Sharon I."/>
            <person name="Castelle C.J."/>
            <person name="Probst A.J."/>
            <person name="Thomas B.C."/>
            <person name="Singh A."/>
            <person name="Wilkins M.J."/>
            <person name="Karaoz U."/>
            <person name="Brodie E.L."/>
            <person name="Williams K.H."/>
            <person name="Hubbard S.S."/>
            <person name="Banfield J.F."/>
        </authorList>
    </citation>
    <scope>NUCLEOTIDE SEQUENCE [LARGE SCALE GENOMIC DNA]</scope>
</reference>
<comment type="caution">
    <text evidence="1">The sequence shown here is derived from an EMBL/GenBank/DDBJ whole genome shotgun (WGS) entry which is preliminary data.</text>
</comment>